<dbReference type="EMBL" id="BPLR01009287">
    <property type="protein sequence ID" value="GIY30875.1"/>
    <property type="molecule type" value="Genomic_DNA"/>
</dbReference>
<dbReference type="Proteomes" id="UP001054945">
    <property type="component" value="Unassembled WGS sequence"/>
</dbReference>
<reference evidence="1 2" key="1">
    <citation type="submission" date="2021-06" db="EMBL/GenBank/DDBJ databases">
        <title>Caerostris extrusa draft genome.</title>
        <authorList>
            <person name="Kono N."/>
            <person name="Arakawa K."/>
        </authorList>
    </citation>
    <scope>NUCLEOTIDE SEQUENCE [LARGE SCALE GENOMIC DNA]</scope>
</reference>
<organism evidence="1 2">
    <name type="scientific">Caerostris extrusa</name>
    <name type="common">Bark spider</name>
    <name type="synonym">Caerostris bankana</name>
    <dbReference type="NCBI Taxonomy" id="172846"/>
    <lineage>
        <taxon>Eukaryota</taxon>
        <taxon>Metazoa</taxon>
        <taxon>Ecdysozoa</taxon>
        <taxon>Arthropoda</taxon>
        <taxon>Chelicerata</taxon>
        <taxon>Arachnida</taxon>
        <taxon>Araneae</taxon>
        <taxon>Araneomorphae</taxon>
        <taxon>Entelegynae</taxon>
        <taxon>Araneoidea</taxon>
        <taxon>Araneidae</taxon>
        <taxon>Caerostris</taxon>
    </lineage>
</organism>
<keyword evidence="2" id="KW-1185">Reference proteome</keyword>
<evidence type="ECO:0000313" key="1">
    <source>
        <dbReference type="EMBL" id="GIY30875.1"/>
    </source>
</evidence>
<comment type="caution">
    <text evidence="1">The sequence shown here is derived from an EMBL/GenBank/DDBJ whole genome shotgun (WGS) entry which is preliminary data.</text>
</comment>
<evidence type="ECO:0000313" key="2">
    <source>
        <dbReference type="Proteomes" id="UP001054945"/>
    </source>
</evidence>
<sequence>MVVLSILRLVPDSQRFSSNFSKHFPIVGSNVIGRYEFVSIGSLSALLNRTISPYFSASGKLPRARHLLNNVEKDIW</sequence>
<dbReference type="AlphaFoldDB" id="A0AAV4SEJ0"/>
<gene>
    <name evidence="1" type="ORF">CEXT_795151</name>
</gene>
<protein>
    <recommendedName>
        <fullName evidence="3">Maturase K</fullName>
    </recommendedName>
</protein>
<evidence type="ECO:0008006" key="3">
    <source>
        <dbReference type="Google" id="ProtNLM"/>
    </source>
</evidence>
<accession>A0AAV4SEJ0</accession>
<name>A0AAV4SEJ0_CAEEX</name>
<proteinExistence type="predicted"/>